<dbReference type="FunFam" id="2.30.180.10:FF:000032">
    <property type="entry name" value="Fasciclin domain-containing protein, putative"/>
    <property type="match status" value="1"/>
</dbReference>
<dbReference type="GO" id="GO:0050839">
    <property type="term" value="F:cell adhesion molecule binding"/>
    <property type="evidence" value="ECO:0007669"/>
    <property type="project" value="TreeGrafter"/>
</dbReference>
<evidence type="ECO:0000313" key="2">
    <source>
        <dbReference type="EMBL" id="KAK3778767.1"/>
    </source>
</evidence>
<feature type="domain" description="FAS1" evidence="1">
    <location>
        <begin position="181"/>
        <end position="314"/>
    </location>
</feature>
<keyword evidence="3" id="KW-1185">Reference proteome</keyword>
<dbReference type="Proteomes" id="UP001283361">
    <property type="component" value="Unassembled WGS sequence"/>
</dbReference>
<name>A0AAE1A1X6_9GAST</name>
<feature type="domain" description="FAS1" evidence="1">
    <location>
        <begin position="42"/>
        <end position="177"/>
    </location>
</feature>
<reference evidence="2" key="1">
    <citation type="journal article" date="2023" name="G3 (Bethesda)">
        <title>A reference genome for the long-term kleptoplast-retaining sea slug Elysia crispata morphotype clarki.</title>
        <authorList>
            <person name="Eastman K.E."/>
            <person name="Pendleton A.L."/>
            <person name="Shaikh M.A."/>
            <person name="Suttiyut T."/>
            <person name="Ogas R."/>
            <person name="Tomko P."/>
            <person name="Gavelis G."/>
            <person name="Widhalm J.R."/>
            <person name="Wisecaver J.H."/>
        </authorList>
    </citation>
    <scope>NUCLEOTIDE SEQUENCE</scope>
    <source>
        <strain evidence="2">ECLA1</strain>
    </source>
</reference>
<dbReference type="InterPro" id="IPR050904">
    <property type="entry name" value="Adhesion/Biosynth-related"/>
</dbReference>
<accession>A0AAE1A1X6</accession>
<dbReference type="SMART" id="SM00554">
    <property type="entry name" value="FAS1"/>
    <property type="match status" value="2"/>
</dbReference>
<dbReference type="GO" id="GO:0005615">
    <property type="term" value="C:extracellular space"/>
    <property type="evidence" value="ECO:0007669"/>
    <property type="project" value="TreeGrafter"/>
</dbReference>
<dbReference type="Gene3D" id="2.30.180.10">
    <property type="entry name" value="FAS1 domain"/>
    <property type="match status" value="2"/>
</dbReference>
<dbReference type="GO" id="GO:0030198">
    <property type="term" value="P:extracellular matrix organization"/>
    <property type="evidence" value="ECO:0007669"/>
    <property type="project" value="TreeGrafter"/>
</dbReference>
<dbReference type="EMBL" id="JAWDGP010002895">
    <property type="protein sequence ID" value="KAK3778767.1"/>
    <property type="molecule type" value="Genomic_DNA"/>
</dbReference>
<gene>
    <name evidence="2" type="ORF">RRG08_013037</name>
</gene>
<dbReference type="InterPro" id="IPR036378">
    <property type="entry name" value="FAS1_dom_sf"/>
</dbReference>
<organism evidence="2 3">
    <name type="scientific">Elysia crispata</name>
    <name type="common">lettuce slug</name>
    <dbReference type="NCBI Taxonomy" id="231223"/>
    <lineage>
        <taxon>Eukaryota</taxon>
        <taxon>Metazoa</taxon>
        <taxon>Spiralia</taxon>
        <taxon>Lophotrochozoa</taxon>
        <taxon>Mollusca</taxon>
        <taxon>Gastropoda</taxon>
        <taxon>Heterobranchia</taxon>
        <taxon>Euthyneura</taxon>
        <taxon>Panpulmonata</taxon>
        <taxon>Sacoglossa</taxon>
        <taxon>Placobranchoidea</taxon>
        <taxon>Plakobranchidae</taxon>
        <taxon>Elysia</taxon>
    </lineage>
</organism>
<proteinExistence type="predicted"/>
<evidence type="ECO:0000259" key="1">
    <source>
        <dbReference type="PROSITE" id="PS50213"/>
    </source>
</evidence>
<dbReference type="AlphaFoldDB" id="A0AAE1A1X6"/>
<dbReference type="SUPFAM" id="SSF82153">
    <property type="entry name" value="FAS1 domain"/>
    <property type="match status" value="2"/>
</dbReference>
<dbReference type="GO" id="GO:0007155">
    <property type="term" value="P:cell adhesion"/>
    <property type="evidence" value="ECO:0007669"/>
    <property type="project" value="TreeGrafter"/>
</dbReference>
<dbReference type="Pfam" id="PF02469">
    <property type="entry name" value="Fasciclin"/>
    <property type="match status" value="2"/>
</dbReference>
<protein>
    <recommendedName>
        <fullName evidence="1">FAS1 domain-containing protein</fullName>
    </recommendedName>
</protein>
<sequence>MTVISERFSAHNSFLYFPYLGRLSMSPASFLVCLAAAVAAAQGMTLMEEIANAGSTTLVELLKSTGLDKAVDSGYLTVFAPTNDAFTNLPDNLTQTITGNATILNAVLSFHATSAIFRAQDAVPNMLIETLLKESKIRVNVYDDNAGGSIVAVNGARVIKADIPASNGLLHVIDRVIFPPAGSFYDLVAMSDVHKELKRIIDSVNYKSVLEGHVGTFFAPTDDAFKSFGAMLTARGVDFNGNDVATKEFIDYHMLDSVVYSIGAKTGMYNTWDHGESLGVMMNANGTAKINQANVILGDIPATNGVMHVIDSVLIPEPYASSIVIG</sequence>
<dbReference type="PANTHER" id="PTHR10900:SF124">
    <property type="entry name" value="FI05614P"/>
    <property type="match status" value="1"/>
</dbReference>
<evidence type="ECO:0000313" key="3">
    <source>
        <dbReference type="Proteomes" id="UP001283361"/>
    </source>
</evidence>
<dbReference type="PANTHER" id="PTHR10900">
    <property type="entry name" value="PERIOSTIN-RELATED"/>
    <property type="match status" value="1"/>
</dbReference>
<dbReference type="PROSITE" id="PS50213">
    <property type="entry name" value="FAS1"/>
    <property type="match status" value="2"/>
</dbReference>
<dbReference type="GO" id="GO:0031012">
    <property type="term" value="C:extracellular matrix"/>
    <property type="evidence" value="ECO:0007669"/>
    <property type="project" value="TreeGrafter"/>
</dbReference>
<comment type="caution">
    <text evidence="2">The sequence shown here is derived from an EMBL/GenBank/DDBJ whole genome shotgun (WGS) entry which is preliminary data.</text>
</comment>
<dbReference type="InterPro" id="IPR000782">
    <property type="entry name" value="FAS1_domain"/>
</dbReference>